<dbReference type="InterPro" id="IPR000653">
    <property type="entry name" value="DegT/StrS_aminotransferase"/>
</dbReference>
<evidence type="ECO:0000313" key="2">
    <source>
        <dbReference type="Proteomes" id="UP000775770"/>
    </source>
</evidence>
<sequence length="68" mass="7869">LLEKEGIHPRKYFYPLISDYECYKGKFSGDSTPIAKRIAEEILTLPIYPDLDFSDIERISAILQKECS</sequence>
<reference evidence="1" key="1">
    <citation type="submission" date="2020-04" db="EMBL/GenBank/DDBJ databases">
        <title>Deep metagenomics examines the oral microbiome during advanced dental caries in children, revealing novel taxa and co-occurrences with host molecules.</title>
        <authorList>
            <person name="Baker J.L."/>
            <person name="Morton J.T."/>
            <person name="Dinis M."/>
            <person name="Alvarez R."/>
            <person name="Tran N.C."/>
            <person name="Knight R."/>
            <person name="Edlund A."/>
        </authorList>
    </citation>
    <scope>NUCLEOTIDE SEQUENCE</scope>
    <source>
        <strain evidence="1">JCVI_38_bin.19</strain>
    </source>
</reference>
<keyword evidence="1" id="KW-0032">Aminotransferase</keyword>
<protein>
    <submittedName>
        <fullName evidence="1">DegT/DnrJ/EryC1/StrS family aminotransferase</fullName>
    </submittedName>
</protein>
<gene>
    <name evidence="1" type="ORF">HXM90_03140</name>
</gene>
<evidence type="ECO:0000313" key="1">
    <source>
        <dbReference type="EMBL" id="MBF1272409.1"/>
    </source>
</evidence>
<dbReference type="RefSeq" id="WP_304070521.1">
    <property type="nucleotide sequence ID" value="NZ_JABZRA010000028.1"/>
</dbReference>
<dbReference type="GO" id="GO:0008483">
    <property type="term" value="F:transaminase activity"/>
    <property type="evidence" value="ECO:0007669"/>
    <property type="project" value="UniProtKB-KW"/>
</dbReference>
<dbReference type="Proteomes" id="UP000775770">
    <property type="component" value="Unassembled WGS sequence"/>
</dbReference>
<organism evidence="1 2">
    <name type="scientific">Oribacterium sinus</name>
    <dbReference type="NCBI Taxonomy" id="237576"/>
    <lineage>
        <taxon>Bacteria</taxon>
        <taxon>Bacillati</taxon>
        <taxon>Bacillota</taxon>
        <taxon>Clostridia</taxon>
        <taxon>Lachnospirales</taxon>
        <taxon>Lachnospiraceae</taxon>
        <taxon>Oribacterium</taxon>
    </lineage>
</organism>
<dbReference type="EMBL" id="JABZRA010000028">
    <property type="protein sequence ID" value="MBF1272409.1"/>
    <property type="molecule type" value="Genomic_DNA"/>
</dbReference>
<dbReference type="AlphaFoldDB" id="A0A930DN15"/>
<dbReference type="Pfam" id="PF01041">
    <property type="entry name" value="DegT_DnrJ_EryC1"/>
    <property type="match status" value="1"/>
</dbReference>
<proteinExistence type="predicted"/>
<dbReference type="SUPFAM" id="SSF53383">
    <property type="entry name" value="PLP-dependent transferases"/>
    <property type="match status" value="1"/>
</dbReference>
<comment type="caution">
    <text evidence="1">The sequence shown here is derived from an EMBL/GenBank/DDBJ whole genome shotgun (WGS) entry which is preliminary data.</text>
</comment>
<dbReference type="Gene3D" id="3.90.1150.10">
    <property type="entry name" value="Aspartate Aminotransferase, domain 1"/>
    <property type="match status" value="1"/>
</dbReference>
<dbReference type="InterPro" id="IPR015422">
    <property type="entry name" value="PyrdxlP-dep_Trfase_small"/>
</dbReference>
<name>A0A930DN15_9FIRM</name>
<dbReference type="InterPro" id="IPR015424">
    <property type="entry name" value="PyrdxlP-dep_Trfase"/>
</dbReference>
<feature type="non-terminal residue" evidence="1">
    <location>
        <position position="1"/>
    </location>
</feature>
<keyword evidence="1" id="KW-0808">Transferase</keyword>
<accession>A0A930DN15</accession>